<dbReference type="InterPro" id="IPR029058">
    <property type="entry name" value="AB_hydrolase_fold"/>
</dbReference>
<proteinExistence type="predicted"/>
<organism evidence="2 3">
    <name type="scientific">Kwoniella shandongensis</name>
    <dbReference type="NCBI Taxonomy" id="1734106"/>
    <lineage>
        <taxon>Eukaryota</taxon>
        <taxon>Fungi</taxon>
        <taxon>Dikarya</taxon>
        <taxon>Basidiomycota</taxon>
        <taxon>Agaricomycotina</taxon>
        <taxon>Tremellomycetes</taxon>
        <taxon>Tremellales</taxon>
        <taxon>Cryptococcaceae</taxon>
        <taxon>Kwoniella</taxon>
    </lineage>
</organism>
<protein>
    <submittedName>
        <fullName evidence="2">Uncharacterized protein</fullName>
    </submittedName>
</protein>
<dbReference type="PANTHER" id="PTHR43798">
    <property type="entry name" value="MONOACYLGLYCEROL LIPASE"/>
    <property type="match status" value="1"/>
</dbReference>
<gene>
    <name evidence="2" type="ORF">CI109_102548</name>
</gene>
<dbReference type="Proteomes" id="UP000322225">
    <property type="component" value="Chromosome 4"/>
</dbReference>
<evidence type="ECO:0000256" key="1">
    <source>
        <dbReference type="SAM" id="MobiDB-lite"/>
    </source>
</evidence>
<feature type="compositionally biased region" description="Basic and acidic residues" evidence="1">
    <location>
        <begin position="329"/>
        <end position="347"/>
    </location>
</feature>
<feature type="compositionally biased region" description="Polar residues" evidence="1">
    <location>
        <begin position="311"/>
        <end position="327"/>
    </location>
</feature>
<dbReference type="PANTHER" id="PTHR43798:SF33">
    <property type="entry name" value="HYDROLASE, PUTATIVE (AFU_ORTHOLOGUE AFUA_2G14860)-RELATED"/>
    <property type="match status" value="1"/>
</dbReference>
<dbReference type="GeneID" id="43591128"/>
<sequence>MHTIHLPDQAYDLVCRISTPSNRGDGPKKVDPKYPTILLCHPLSMDSFIFYPQYDDPMMYKHFNLVAFDQPGHGFSYLKRPIEGEFTLDNAVEAIYLGLTALDIKRVNVVSTGTASGQAMHLISTHPELVESLTMVMPSAPRDMGFISDAFDEWMEHLRAAVLGDDLEALRLLSTSAFDFATEREGDPAMRELKEENLQLFNSKQAIGQMNLALPTFDCWVKTRGQLLSEAEARKVVVPVLIIHDKEEGTEAFGQMVGTINDACLASGRPIAATRLFLDNIARWATLSSPDRLNPILCQFIKTKSPPLISSSIDPTAPLSPTLTRRPSTPRDKSGFHIVRPRPELAPKRKSLGDVMEGLREKGETGGVVVEVEIMVKVDEVDGP</sequence>
<dbReference type="KEGG" id="ksn:43591128"/>
<dbReference type="Gene3D" id="3.40.50.1820">
    <property type="entry name" value="alpha/beta hydrolase"/>
    <property type="match status" value="1"/>
</dbReference>
<dbReference type="RefSeq" id="XP_031858742.1">
    <property type="nucleotide sequence ID" value="XM_032006961.1"/>
</dbReference>
<dbReference type="GO" id="GO:0016020">
    <property type="term" value="C:membrane"/>
    <property type="evidence" value="ECO:0007669"/>
    <property type="project" value="TreeGrafter"/>
</dbReference>
<feature type="region of interest" description="Disordered" evidence="1">
    <location>
        <begin position="311"/>
        <end position="351"/>
    </location>
</feature>
<evidence type="ECO:0000313" key="2">
    <source>
        <dbReference type="EMBL" id="WWD18100.1"/>
    </source>
</evidence>
<dbReference type="EMBL" id="CP144054">
    <property type="protein sequence ID" value="WWD18100.1"/>
    <property type="molecule type" value="Genomic_DNA"/>
</dbReference>
<dbReference type="SUPFAM" id="SSF53474">
    <property type="entry name" value="alpha/beta-Hydrolases"/>
    <property type="match status" value="1"/>
</dbReference>
<name>A0A5M6BSH2_9TREE</name>
<dbReference type="InterPro" id="IPR050266">
    <property type="entry name" value="AB_hydrolase_sf"/>
</dbReference>
<reference evidence="2" key="2">
    <citation type="submission" date="2024-01" db="EMBL/GenBank/DDBJ databases">
        <title>Comparative genomics of Cryptococcus and Kwoniella reveals pathogenesis evolution and contrasting modes of karyotype evolution via chromosome fusion or intercentromeric recombination.</title>
        <authorList>
            <person name="Coelho M.A."/>
            <person name="David-Palma M."/>
            <person name="Shea T."/>
            <person name="Bowers K."/>
            <person name="McGinley-Smith S."/>
            <person name="Mohammad A.W."/>
            <person name="Gnirke A."/>
            <person name="Yurkov A.M."/>
            <person name="Nowrousian M."/>
            <person name="Sun S."/>
            <person name="Cuomo C.A."/>
            <person name="Heitman J."/>
        </authorList>
    </citation>
    <scope>NUCLEOTIDE SEQUENCE</scope>
    <source>
        <strain evidence="2">CBS 12478</strain>
    </source>
</reference>
<dbReference type="InterPro" id="IPR000073">
    <property type="entry name" value="AB_hydrolase_1"/>
</dbReference>
<reference evidence="2" key="1">
    <citation type="submission" date="2017-08" db="EMBL/GenBank/DDBJ databases">
        <authorList>
            <person name="Cuomo C."/>
            <person name="Billmyre B."/>
            <person name="Heitman J."/>
        </authorList>
    </citation>
    <scope>NUCLEOTIDE SEQUENCE</scope>
    <source>
        <strain evidence="2">CBS 12478</strain>
    </source>
</reference>
<dbReference type="Pfam" id="PF00561">
    <property type="entry name" value="Abhydrolase_1"/>
    <property type="match status" value="1"/>
</dbReference>
<evidence type="ECO:0000313" key="3">
    <source>
        <dbReference type="Proteomes" id="UP000322225"/>
    </source>
</evidence>
<accession>A0A5M6BSH2</accession>
<dbReference type="AlphaFoldDB" id="A0A5M6BSH2"/>
<dbReference type="OrthoDB" id="19657at2759"/>
<keyword evidence="3" id="KW-1185">Reference proteome</keyword>